<proteinExistence type="predicted"/>
<evidence type="ECO:0000313" key="5">
    <source>
        <dbReference type="EMBL" id="SHM25666.1"/>
    </source>
</evidence>
<dbReference type="SMART" id="SM00421">
    <property type="entry name" value="HTH_LUXR"/>
    <property type="match status" value="1"/>
</dbReference>
<name>A0A1M7HBA5_9ACTN</name>
<dbReference type="PROSITE" id="PS50043">
    <property type="entry name" value="HTH_LUXR_2"/>
    <property type="match status" value="1"/>
</dbReference>
<keyword evidence="1" id="KW-0805">Transcription regulation</keyword>
<keyword evidence="6" id="KW-1185">Reference proteome</keyword>
<dbReference type="OrthoDB" id="9808843at2"/>
<feature type="domain" description="HTH luxR-type" evidence="4">
    <location>
        <begin position="170"/>
        <end position="235"/>
    </location>
</feature>
<accession>A0A1M7HBA5</accession>
<dbReference type="Gene3D" id="3.40.50.2300">
    <property type="match status" value="1"/>
</dbReference>
<dbReference type="Proteomes" id="UP000184111">
    <property type="component" value="Unassembled WGS sequence"/>
</dbReference>
<dbReference type="GO" id="GO:0003677">
    <property type="term" value="F:DNA binding"/>
    <property type="evidence" value="ECO:0007669"/>
    <property type="project" value="UniProtKB-KW"/>
</dbReference>
<dbReference type="InterPro" id="IPR016032">
    <property type="entry name" value="Sig_transdc_resp-reg_C-effctor"/>
</dbReference>
<sequence length="238" mass="25008">MRSPHAGSSGCRFSCCYSRRRSRVSVFLVAAWSLGVRLDTAVAAQPDLEVIGRADSIGQAARQLRCRHADVVVLDAGKATPHRGDLDALLTSGGVRPASVLLIVAEDEPGWVTAAARAGIRGITGHDAPPQDIPRAIRSIAAGEPHISPGLAGRLFDYVAGLPTPACDETVGDGEGLTPREAEVLRLVSRGLSNAAIAESLCITVRTTKYHVSNLLGKLGLRNRTELALHVSSSLAAR</sequence>
<evidence type="ECO:0000256" key="2">
    <source>
        <dbReference type="ARBA" id="ARBA00023125"/>
    </source>
</evidence>
<evidence type="ECO:0000313" key="6">
    <source>
        <dbReference type="Proteomes" id="UP000184111"/>
    </source>
</evidence>
<dbReference type="InterPro" id="IPR000792">
    <property type="entry name" value="Tscrpt_reg_LuxR_C"/>
</dbReference>
<dbReference type="PANTHER" id="PTHR43214:SF24">
    <property type="entry name" value="TRANSCRIPTIONAL REGULATORY PROTEIN NARL-RELATED"/>
    <property type="match status" value="1"/>
</dbReference>
<dbReference type="CDD" id="cd06170">
    <property type="entry name" value="LuxR_C_like"/>
    <property type="match status" value="1"/>
</dbReference>
<evidence type="ECO:0000259" key="4">
    <source>
        <dbReference type="PROSITE" id="PS50043"/>
    </source>
</evidence>
<keyword evidence="2 5" id="KW-0238">DNA-binding</keyword>
<gene>
    <name evidence="5" type="ORF">SAMN05216499_109217</name>
</gene>
<reference evidence="5 6" key="1">
    <citation type="submission" date="2016-11" db="EMBL/GenBank/DDBJ databases">
        <authorList>
            <person name="Jaros S."/>
            <person name="Januszkiewicz K."/>
            <person name="Wedrychowicz H."/>
        </authorList>
    </citation>
    <scope>NUCLEOTIDE SEQUENCE [LARGE SCALE GENOMIC DNA]</scope>
    <source>
        <strain evidence="5 6">CGMCC 4.2025</strain>
    </source>
</reference>
<dbReference type="GO" id="GO:0006355">
    <property type="term" value="P:regulation of DNA-templated transcription"/>
    <property type="evidence" value="ECO:0007669"/>
    <property type="project" value="InterPro"/>
</dbReference>
<dbReference type="STRING" id="310782.SAMN05216499_109217"/>
<organism evidence="5 6">
    <name type="scientific">Actinacidiphila paucisporea</name>
    <dbReference type="NCBI Taxonomy" id="310782"/>
    <lineage>
        <taxon>Bacteria</taxon>
        <taxon>Bacillati</taxon>
        <taxon>Actinomycetota</taxon>
        <taxon>Actinomycetes</taxon>
        <taxon>Kitasatosporales</taxon>
        <taxon>Streptomycetaceae</taxon>
        <taxon>Actinacidiphila</taxon>
    </lineage>
</organism>
<dbReference type="Pfam" id="PF00196">
    <property type="entry name" value="GerE"/>
    <property type="match status" value="1"/>
</dbReference>
<dbReference type="InterPro" id="IPR039420">
    <property type="entry name" value="WalR-like"/>
</dbReference>
<dbReference type="EMBL" id="FRBI01000009">
    <property type="protein sequence ID" value="SHM25666.1"/>
    <property type="molecule type" value="Genomic_DNA"/>
</dbReference>
<evidence type="ECO:0000256" key="1">
    <source>
        <dbReference type="ARBA" id="ARBA00023015"/>
    </source>
</evidence>
<evidence type="ECO:0000256" key="3">
    <source>
        <dbReference type="ARBA" id="ARBA00023163"/>
    </source>
</evidence>
<dbReference type="PANTHER" id="PTHR43214">
    <property type="entry name" value="TWO-COMPONENT RESPONSE REGULATOR"/>
    <property type="match status" value="1"/>
</dbReference>
<keyword evidence="3" id="KW-0804">Transcription</keyword>
<dbReference type="PRINTS" id="PR00038">
    <property type="entry name" value="HTHLUXR"/>
</dbReference>
<dbReference type="SUPFAM" id="SSF46894">
    <property type="entry name" value="C-terminal effector domain of the bipartite response regulators"/>
    <property type="match status" value="1"/>
</dbReference>
<protein>
    <submittedName>
        <fullName evidence="5">DNA-binding response regulator, NarL/FixJ family, contains REC and HTH domains</fullName>
    </submittedName>
</protein>
<dbReference type="AlphaFoldDB" id="A0A1M7HBA5"/>
<dbReference type="RefSeq" id="WP_073498871.1">
    <property type="nucleotide sequence ID" value="NZ_FRBI01000009.1"/>
</dbReference>